<feature type="compositionally biased region" description="Low complexity" evidence="1">
    <location>
        <begin position="24"/>
        <end position="42"/>
    </location>
</feature>
<gene>
    <name evidence="2" type="ORF">JYK02_25605</name>
</gene>
<evidence type="ECO:0000313" key="2">
    <source>
        <dbReference type="EMBL" id="MBN8230898.1"/>
    </source>
</evidence>
<evidence type="ECO:0000256" key="1">
    <source>
        <dbReference type="SAM" id="MobiDB-lite"/>
    </source>
</evidence>
<evidence type="ECO:0000313" key="3">
    <source>
        <dbReference type="Proteomes" id="UP000664052"/>
    </source>
</evidence>
<organism evidence="2 3">
    <name type="scientific">Corallococcus macrosporus</name>
    <dbReference type="NCBI Taxonomy" id="35"/>
    <lineage>
        <taxon>Bacteria</taxon>
        <taxon>Pseudomonadati</taxon>
        <taxon>Myxococcota</taxon>
        <taxon>Myxococcia</taxon>
        <taxon>Myxococcales</taxon>
        <taxon>Cystobacterineae</taxon>
        <taxon>Myxococcaceae</taxon>
        <taxon>Corallococcus</taxon>
    </lineage>
</organism>
<comment type="caution">
    <text evidence="2">The sequence shown here is derived from an EMBL/GenBank/DDBJ whole genome shotgun (WGS) entry which is preliminary data.</text>
</comment>
<dbReference type="Proteomes" id="UP000664052">
    <property type="component" value="Unassembled WGS sequence"/>
</dbReference>
<protein>
    <submittedName>
        <fullName evidence="2">DUF1684 domain-containing protein</fullName>
    </submittedName>
</protein>
<reference evidence="2 3" key="1">
    <citation type="submission" date="2021-02" db="EMBL/GenBank/DDBJ databases">
        <title>De Novo genome assembly of isolated myxobacteria.</title>
        <authorList>
            <person name="Stevens D.C."/>
        </authorList>
    </citation>
    <scope>NUCLEOTIDE SEQUENCE [LARGE SCALE GENOMIC DNA]</scope>
    <source>
        <strain evidence="2 3">ATCC 29039</strain>
    </source>
</reference>
<dbReference type="Pfam" id="PF07920">
    <property type="entry name" value="DUF1684"/>
    <property type="match status" value="1"/>
</dbReference>
<keyword evidence="3" id="KW-1185">Reference proteome</keyword>
<proteinExistence type="predicted"/>
<dbReference type="EMBL" id="JAFIMU010000007">
    <property type="protein sequence ID" value="MBN8230898.1"/>
    <property type="molecule type" value="Genomic_DNA"/>
</dbReference>
<name>A0ABS3DHT4_9BACT</name>
<dbReference type="InterPro" id="IPR012467">
    <property type="entry name" value="DUF1684"/>
</dbReference>
<dbReference type="PANTHER" id="PTHR41913">
    <property type="entry name" value="DUF1684 DOMAIN-CONTAINING PROTEIN"/>
    <property type="match status" value="1"/>
</dbReference>
<sequence length="311" mass="33301">MNTLALVLSLALQAAPPEKPLPKPAAQAAQKKAPAAPTEDVAAATQAWQAERLQRLTSPDGWLTLVGLTWLKEGEQKAGSAPDSAVPLPAPVPAQAGTFVRQGDTVRFQPAAGVAFTLEGKPFTGGVLKTDEKGAPDVLRLGSVSFQVIRRGDRLGVRVKDSEAAARKQFHGIPLYPASADWKVEARLVPDEKPRMISVPTVLGFAEEMKSAGTLVFTVAGKEYRLTPVGEEGDGELFIVFGDETNRDTTYGAGRFLEAPLPDKEGRVVLDFNRAYNPPCAFSRFATCPLPPRGNRLALRVEAGEKRAGDH</sequence>
<dbReference type="PANTHER" id="PTHR41913:SF1">
    <property type="entry name" value="DUF1684 DOMAIN-CONTAINING PROTEIN"/>
    <property type="match status" value="1"/>
</dbReference>
<feature type="region of interest" description="Disordered" evidence="1">
    <location>
        <begin position="16"/>
        <end position="42"/>
    </location>
</feature>
<dbReference type="RefSeq" id="WP_207054784.1">
    <property type="nucleotide sequence ID" value="NZ_JAFIMU010000007.1"/>
</dbReference>
<accession>A0ABS3DHT4</accession>